<keyword evidence="9" id="KW-0460">Magnesium</keyword>
<organism evidence="11 12">
    <name type="scientific">Nitrosococcus oceani C-27</name>
    <dbReference type="NCBI Taxonomy" id="314279"/>
    <lineage>
        <taxon>Bacteria</taxon>
        <taxon>Pseudomonadati</taxon>
        <taxon>Pseudomonadota</taxon>
        <taxon>Gammaproteobacteria</taxon>
        <taxon>Chromatiales</taxon>
        <taxon>Chromatiaceae</taxon>
        <taxon>Nitrosococcus</taxon>
    </lineage>
</organism>
<dbReference type="UniPathway" id="UPA00070">
    <property type="reaction ID" value="UER00119"/>
</dbReference>
<dbReference type="Pfam" id="PF00156">
    <property type="entry name" value="Pribosyltran"/>
    <property type="match status" value="1"/>
</dbReference>
<evidence type="ECO:0000256" key="6">
    <source>
        <dbReference type="ARBA" id="ARBA00022676"/>
    </source>
</evidence>
<dbReference type="HOGENOM" id="CLU_074878_0_1_6"/>
<dbReference type="GO" id="GO:0044205">
    <property type="term" value="P:'de novo' UMP biosynthetic process"/>
    <property type="evidence" value="ECO:0007669"/>
    <property type="project" value="UniProtKB-UniRule"/>
</dbReference>
<dbReference type="SMR" id="A0A0E2YXP7"/>
<dbReference type="AlphaFoldDB" id="A0A0E2YXP7"/>
<comment type="caution">
    <text evidence="11">The sequence shown here is derived from an EMBL/GenBank/DDBJ whole genome shotgun (WGS) entry which is preliminary data.</text>
</comment>
<evidence type="ECO:0000256" key="8">
    <source>
        <dbReference type="ARBA" id="ARBA00022975"/>
    </source>
</evidence>
<evidence type="ECO:0000256" key="1">
    <source>
        <dbReference type="ARBA" id="ARBA00003769"/>
    </source>
</evidence>
<dbReference type="InterPro" id="IPR023031">
    <property type="entry name" value="OPRT"/>
</dbReference>
<dbReference type="Proteomes" id="UP000028839">
    <property type="component" value="Unassembled WGS sequence"/>
</dbReference>
<dbReference type="EC" id="2.4.2.10" evidence="5 9"/>
<dbReference type="InterPro" id="IPR004467">
    <property type="entry name" value="Or_phspho_trans_dom"/>
</dbReference>
<evidence type="ECO:0000256" key="2">
    <source>
        <dbReference type="ARBA" id="ARBA00004889"/>
    </source>
</evidence>
<evidence type="ECO:0000256" key="7">
    <source>
        <dbReference type="ARBA" id="ARBA00022679"/>
    </source>
</evidence>
<feature type="binding site" description="in other chain" evidence="9">
    <location>
        <begin position="125"/>
        <end position="133"/>
    </location>
    <ligand>
        <name>5-phospho-alpha-D-ribose 1-diphosphate</name>
        <dbReference type="ChEBI" id="CHEBI:58017"/>
        <note>ligand shared between dimeric partners</note>
    </ligand>
</feature>
<evidence type="ECO:0000259" key="10">
    <source>
        <dbReference type="Pfam" id="PF00156"/>
    </source>
</evidence>
<comment type="catalytic activity">
    <reaction evidence="9">
        <text>orotidine 5'-phosphate + diphosphate = orotate + 5-phospho-alpha-D-ribose 1-diphosphate</text>
        <dbReference type="Rhea" id="RHEA:10380"/>
        <dbReference type="ChEBI" id="CHEBI:30839"/>
        <dbReference type="ChEBI" id="CHEBI:33019"/>
        <dbReference type="ChEBI" id="CHEBI:57538"/>
        <dbReference type="ChEBI" id="CHEBI:58017"/>
        <dbReference type="EC" id="2.4.2.10"/>
    </reaction>
</comment>
<name>A0A0E2YXP7_9GAMM</name>
<dbReference type="EMBL" id="JPGN01000087">
    <property type="protein sequence ID" value="KFI18183.1"/>
    <property type="molecule type" value="Genomic_DNA"/>
</dbReference>
<keyword evidence="8 9" id="KW-0665">Pyrimidine biosynthesis</keyword>
<comment type="cofactor">
    <cofactor evidence="9">
        <name>Mg(2+)</name>
        <dbReference type="ChEBI" id="CHEBI:18420"/>
    </cofactor>
</comment>
<feature type="binding site" evidence="9">
    <location>
        <position position="105"/>
    </location>
    <ligand>
        <name>5-phospho-alpha-D-ribose 1-diphosphate</name>
        <dbReference type="ChEBI" id="CHEBI:58017"/>
        <note>ligand shared between dimeric partners</note>
    </ligand>
</feature>
<proteinExistence type="inferred from homology"/>
<feature type="binding site" description="in other chain" evidence="9">
    <location>
        <position position="26"/>
    </location>
    <ligand>
        <name>5-phospho-alpha-D-ribose 1-diphosphate</name>
        <dbReference type="ChEBI" id="CHEBI:58017"/>
        <note>ligand shared between dimeric partners</note>
    </ligand>
</feature>
<dbReference type="GO" id="GO:0000287">
    <property type="term" value="F:magnesium ion binding"/>
    <property type="evidence" value="ECO:0007669"/>
    <property type="project" value="UniProtKB-UniRule"/>
</dbReference>
<comment type="pathway">
    <text evidence="2 9">Pyrimidine metabolism; UMP biosynthesis via de novo pathway; UMP from orotate: step 1/2.</text>
</comment>
<keyword evidence="7 9" id="KW-0808">Transferase</keyword>
<evidence type="ECO:0000256" key="3">
    <source>
        <dbReference type="ARBA" id="ARBA00006340"/>
    </source>
</evidence>
<feature type="binding site" evidence="9">
    <location>
        <begin position="34"/>
        <end position="35"/>
    </location>
    <ligand>
        <name>orotate</name>
        <dbReference type="ChEBI" id="CHEBI:30839"/>
    </ligand>
</feature>
<dbReference type="InterPro" id="IPR029057">
    <property type="entry name" value="PRTase-like"/>
</dbReference>
<accession>A0A0E2YXP7</accession>
<feature type="binding site" evidence="9">
    <location>
        <position position="129"/>
    </location>
    <ligand>
        <name>orotate</name>
        <dbReference type="ChEBI" id="CHEBI:30839"/>
    </ligand>
</feature>
<comment type="subunit">
    <text evidence="4 9">Homodimer.</text>
</comment>
<dbReference type="InterPro" id="IPR000836">
    <property type="entry name" value="PRTase_dom"/>
</dbReference>
<evidence type="ECO:0000256" key="5">
    <source>
        <dbReference type="ARBA" id="ARBA00011971"/>
    </source>
</evidence>
<dbReference type="FunFam" id="3.40.50.2020:FF:000008">
    <property type="entry name" value="Orotate phosphoribosyltransferase"/>
    <property type="match status" value="1"/>
</dbReference>
<feature type="binding site" evidence="9">
    <location>
        <position position="157"/>
    </location>
    <ligand>
        <name>orotate</name>
        <dbReference type="ChEBI" id="CHEBI:30839"/>
    </ligand>
</feature>
<dbReference type="Gene3D" id="3.40.50.2020">
    <property type="match status" value="1"/>
</dbReference>
<dbReference type="SUPFAM" id="SSF53271">
    <property type="entry name" value="PRTase-like"/>
    <property type="match status" value="1"/>
</dbReference>
<evidence type="ECO:0000313" key="12">
    <source>
        <dbReference type="Proteomes" id="UP000028839"/>
    </source>
</evidence>
<evidence type="ECO:0000256" key="9">
    <source>
        <dbReference type="HAMAP-Rule" id="MF_01208"/>
    </source>
</evidence>
<dbReference type="GO" id="GO:0004588">
    <property type="term" value="F:orotate phosphoribosyltransferase activity"/>
    <property type="evidence" value="ECO:0007669"/>
    <property type="project" value="UniProtKB-UniRule"/>
</dbReference>
<protein>
    <recommendedName>
        <fullName evidence="5 9">Orotate phosphoribosyltransferase</fullName>
        <shortName evidence="9">OPRT</shortName>
        <shortName evidence="9">OPRTase</shortName>
        <ecNumber evidence="5 9">2.4.2.10</ecNumber>
    </recommendedName>
</protein>
<feature type="domain" description="Phosphoribosyltransferase" evidence="10">
    <location>
        <begin position="45"/>
        <end position="166"/>
    </location>
</feature>
<evidence type="ECO:0000313" key="11">
    <source>
        <dbReference type="EMBL" id="KFI18183.1"/>
    </source>
</evidence>
<feature type="binding site" description="in other chain" evidence="9">
    <location>
        <position position="100"/>
    </location>
    <ligand>
        <name>5-phospho-alpha-D-ribose 1-diphosphate</name>
        <dbReference type="ChEBI" id="CHEBI:58017"/>
        <note>ligand shared between dimeric partners</note>
    </ligand>
</feature>
<gene>
    <name evidence="9 11" type="primary">pyrE</name>
    <name evidence="11" type="ORF">IB75_15940</name>
</gene>
<evidence type="ECO:0000256" key="4">
    <source>
        <dbReference type="ARBA" id="ARBA00011738"/>
    </source>
</evidence>
<dbReference type="CDD" id="cd06223">
    <property type="entry name" value="PRTases_typeI"/>
    <property type="match status" value="1"/>
</dbReference>
<feature type="binding site" evidence="9">
    <location>
        <position position="103"/>
    </location>
    <ligand>
        <name>5-phospho-alpha-D-ribose 1-diphosphate</name>
        <dbReference type="ChEBI" id="CHEBI:58017"/>
        <note>ligand shared between dimeric partners</note>
    </ligand>
</feature>
<feature type="binding site" description="in other chain" evidence="9">
    <location>
        <begin position="72"/>
        <end position="73"/>
    </location>
    <ligand>
        <name>5-phospho-alpha-D-ribose 1-diphosphate</name>
        <dbReference type="ChEBI" id="CHEBI:58017"/>
        <note>ligand shared between dimeric partners</note>
    </ligand>
</feature>
<dbReference type="OrthoDB" id="9779060at2"/>
<dbReference type="GO" id="GO:0046132">
    <property type="term" value="P:pyrimidine ribonucleoside biosynthetic process"/>
    <property type="evidence" value="ECO:0007669"/>
    <property type="project" value="TreeGrafter"/>
</dbReference>
<dbReference type="GO" id="GO:0005737">
    <property type="term" value="C:cytoplasm"/>
    <property type="evidence" value="ECO:0007669"/>
    <property type="project" value="TreeGrafter"/>
</dbReference>
<dbReference type="GO" id="GO:0006207">
    <property type="term" value="P:'de novo' pyrimidine nucleobase biosynthetic process"/>
    <property type="evidence" value="ECO:0007669"/>
    <property type="project" value="TreeGrafter"/>
</dbReference>
<dbReference type="HAMAP" id="MF_01208">
    <property type="entry name" value="PyrE"/>
    <property type="match status" value="1"/>
</dbReference>
<keyword evidence="6 9" id="KW-0328">Glycosyltransferase</keyword>
<feature type="binding site" evidence="9">
    <location>
        <position position="99"/>
    </location>
    <ligand>
        <name>5-phospho-alpha-D-ribose 1-diphosphate</name>
        <dbReference type="ChEBI" id="CHEBI:58017"/>
        <note>ligand shared between dimeric partners</note>
    </ligand>
</feature>
<dbReference type="PANTHER" id="PTHR46683:SF1">
    <property type="entry name" value="OROTATE PHOSPHORIBOSYLTRANSFERASE 1-RELATED"/>
    <property type="match status" value="1"/>
</dbReference>
<dbReference type="PANTHER" id="PTHR46683">
    <property type="entry name" value="OROTATE PHOSPHORIBOSYLTRANSFERASE 1-RELATED"/>
    <property type="match status" value="1"/>
</dbReference>
<sequence length="220" mass="24049">MKSYQNEFIKFAVEKRVLRFGDFTLKSGRMSPYFFNSGLFNSGASLARLGRFYAQAISGSGLAFEVLFGPAYKGIPLVTATAIALMEKYGRDIGYAFNRKEVKDHGEGGKVVGTPLKGARVLIVDDVISAGTSVREAATLIHAAGATLAGVAISLDRQEQGQGKQSAVQEVEAQYGIPVVSIACLDHLIRHLEEKPEMKEHLDKMQAYKKQYGVERVFNP</sequence>
<comment type="function">
    <text evidence="1 9">Catalyzes the transfer of a ribosyl phosphate group from 5-phosphoribose 1-diphosphate to orotate, leading to the formation of orotidine monophosphate (OMP).</text>
</comment>
<dbReference type="NCBIfam" id="TIGR00336">
    <property type="entry name" value="pyrE"/>
    <property type="match status" value="1"/>
</dbReference>
<comment type="similarity">
    <text evidence="3 9">Belongs to the purine/pyrimidine phosphoribosyltransferase family. PyrE subfamily.</text>
</comment>
<reference evidence="11 12" key="1">
    <citation type="submission" date="2014-07" db="EMBL/GenBank/DDBJ databases">
        <title>Comparative analysis of Nitrosococcus oceani genome inventories of strains from Pacific and Atlantic gyres.</title>
        <authorList>
            <person name="Lim C.K."/>
            <person name="Wang L."/>
            <person name="Sayavedra-Soto L.A."/>
            <person name="Klotz M.G."/>
        </authorList>
    </citation>
    <scope>NUCLEOTIDE SEQUENCE [LARGE SCALE GENOMIC DNA]</scope>
    <source>
        <strain evidence="11 12">C-27</strain>
    </source>
</reference>